<keyword evidence="2" id="KW-1185">Reference proteome</keyword>
<proteinExistence type="predicted"/>
<dbReference type="OrthoDB" id="4774204at2"/>
<evidence type="ECO:0000313" key="1">
    <source>
        <dbReference type="EMBL" id="RCG27229.1"/>
    </source>
</evidence>
<comment type="caution">
    <text evidence="1">The sequence shown here is derived from an EMBL/GenBank/DDBJ whole genome shotgun (WGS) entry which is preliminary data.</text>
</comment>
<name>A0A367FBA4_9ACTN</name>
<protein>
    <submittedName>
        <fullName evidence="1">Uncharacterized protein</fullName>
    </submittedName>
</protein>
<sequence>MSRPRNTRNQIISIPALHGMSIPGAIEKQEAEGAAAMQRGDCEIIPVEINGGTEADLIALGFVLGPVDPADRLMREATLPAGWKRTGTGHSMHTDIVDELGRKRIGIFFKNAWYDRRADLSITSVYGYIGTCLHQGQTPILDGEWATREAVLEALDEHARQKQDYLPLYECRDDEHSAGRVTELRGEIAAIKALRASVTGGA</sequence>
<evidence type="ECO:0000313" key="2">
    <source>
        <dbReference type="Proteomes" id="UP000253094"/>
    </source>
</evidence>
<dbReference type="Proteomes" id="UP000253094">
    <property type="component" value="Unassembled WGS sequence"/>
</dbReference>
<organism evidence="1 2">
    <name type="scientific">Sphaerisporangium album</name>
    <dbReference type="NCBI Taxonomy" id="509200"/>
    <lineage>
        <taxon>Bacteria</taxon>
        <taxon>Bacillati</taxon>
        <taxon>Actinomycetota</taxon>
        <taxon>Actinomycetes</taxon>
        <taxon>Streptosporangiales</taxon>
        <taxon>Streptosporangiaceae</taxon>
        <taxon>Sphaerisporangium</taxon>
    </lineage>
</organism>
<gene>
    <name evidence="1" type="ORF">DQ384_26280</name>
</gene>
<dbReference type="RefSeq" id="WP_114031568.1">
    <property type="nucleotide sequence ID" value="NZ_QOIL01000016.1"/>
</dbReference>
<reference evidence="1 2" key="1">
    <citation type="submission" date="2018-06" db="EMBL/GenBank/DDBJ databases">
        <title>Sphaerisporangium craniellae sp. nov., isolated from a marine sponge in the South China Sea.</title>
        <authorList>
            <person name="Li L."/>
        </authorList>
    </citation>
    <scope>NUCLEOTIDE SEQUENCE [LARGE SCALE GENOMIC DNA]</scope>
    <source>
        <strain evidence="1 2">CCTCC AA 208026</strain>
    </source>
</reference>
<accession>A0A367FBA4</accession>
<dbReference type="AlphaFoldDB" id="A0A367FBA4"/>
<dbReference type="EMBL" id="QOIL01000016">
    <property type="protein sequence ID" value="RCG27229.1"/>
    <property type="molecule type" value="Genomic_DNA"/>
</dbReference>